<dbReference type="InterPro" id="IPR011639">
    <property type="entry name" value="MethylTrfase_TaqI-like_dom"/>
</dbReference>
<name>A0A6N8I0R2_9FIRM</name>
<dbReference type="GO" id="GO:0006304">
    <property type="term" value="P:DNA modification"/>
    <property type="evidence" value="ECO:0007669"/>
    <property type="project" value="InterPro"/>
</dbReference>
<evidence type="ECO:0000256" key="1">
    <source>
        <dbReference type="SAM" id="Coils"/>
    </source>
</evidence>
<dbReference type="SUPFAM" id="SSF52540">
    <property type="entry name" value="P-loop containing nucleoside triphosphate hydrolases"/>
    <property type="match status" value="1"/>
</dbReference>
<dbReference type="PROSITE" id="PS51192">
    <property type="entry name" value="HELICASE_ATP_BIND_1"/>
    <property type="match status" value="1"/>
</dbReference>
<dbReference type="GO" id="GO:0005524">
    <property type="term" value="F:ATP binding"/>
    <property type="evidence" value="ECO:0007669"/>
    <property type="project" value="InterPro"/>
</dbReference>
<dbReference type="GO" id="GO:0003677">
    <property type="term" value="F:DNA binding"/>
    <property type="evidence" value="ECO:0007669"/>
    <property type="project" value="InterPro"/>
</dbReference>
<protein>
    <submittedName>
        <fullName evidence="3">Eco57I restriction-modification methylase</fullName>
    </submittedName>
</protein>
<comment type="caution">
    <text evidence="3">The sequence shown here is derived from an EMBL/GenBank/DDBJ whole genome shotgun (WGS) entry which is preliminary data.</text>
</comment>
<dbReference type="InterPro" id="IPR027417">
    <property type="entry name" value="P-loop_NTPase"/>
</dbReference>
<keyword evidence="3" id="KW-0489">Methyltransferase</keyword>
<feature type="domain" description="Helicase ATP-binding" evidence="2">
    <location>
        <begin position="168"/>
        <end position="325"/>
    </location>
</feature>
<dbReference type="GO" id="GO:0016787">
    <property type="term" value="F:hydrolase activity"/>
    <property type="evidence" value="ECO:0007669"/>
    <property type="project" value="InterPro"/>
</dbReference>
<dbReference type="InterPro" id="IPR006935">
    <property type="entry name" value="Helicase/UvrB_N"/>
</dbReference>
<dbReference type="PROSITE" id="PS00092">
    <property type="entry name" value="N6_MTASE"/>
    <property type="match status" value="1"/>
</dbReference>
<proteinExistence type="predicted"/>
<feature type="coiled-coil region" evidence="1">
    <location>
        <begin position="710"/>
        <end position="737"/>
    </location>
</feature>
<dbReference type="InterPro" id="IPR014001">
    <property type="entry name" value="Helicase_ATP-bd"/>
</dbReference>
<dbReference type="InterPro" id="IPR029063">
    <property type="entry name" value="SAM-dependent_MTases_sf"/>
</dbReference>
<evidence type="ECO:0000313" key="3">
    <source>
        <dbReference type="EMBL" id="MVB11435.1"/>
    </source>
</evidence>
<dbReference type="Pfam" id="PF04851">
    <property type="entry name" value="ResIII"/>
    <property type="match status" value="1"/>
</dbReference>
<dbReference type="RefSeq" id="WP_156990663.1">
    <property type="nucleotide sequence ID" value="NZ_VWXL01000058.1"/>
</dbReference>
<reference evidence="3 4" key="1">
    <citation type="submission" date="2019-09" db="EMBL/GenBank/DDBJ databases">
        <title>Genome sequence of Clostridium sp. EA1.</title>
        <authorList>
            <person name="Poehlein A."/>
            <person name="Bengelsdorf F.R."/>
            <person name="Daniel R."/>
        </authorList>
    </citation>
    <scope>NUCLEOTIDE SEQUENCE [LARGE SCALE GENOMIC DNA]</scope>
    <source>
        <strain evidence="3 4">EA1</strain>
    </source>
</reference>
<dbReference type="GO" id="GO:0032259">
    <property type="term" value="P:methylation"/>
    <property type="evidence" value="ECO:0007669"/>
    <property type="project" value="UniProtKB-KW"/>
</dbReference>
<dbReference type="EMBL" id="VWXL01000058">
    <property type="protein sequence ID" value="MVB11435.1"/>
    <property type="molecule type" value="Genomic_DNA"/>
</dbReference>
<dbReference type="Gene3D" id="3.40.50.150">
    <property type="entry name" value="Vaccinia Virus protein VP39"/>
    <property type="match status" value="1"/>
</dbReference>
<evidence type="ECO:0000313" key="4">
    <source>
        <dbReference type="Proteomes" id="UP000469440"/>
    </source>
</evidence>
<dbReference type="InterPro" id="IPR002052">
    <property type="entry name" value="DNA_methylase_N6_adenine_CS"/>
</dbReference>
<gene>
    <name evidence="3" type="ORF">CAFE_21500</name>
</gene>
<keyword evidence="3" id="KW-0808">Transferase</keyword>
<sequence length="1340" mass="153088">MSKKFGSAFCYKVIYVFEINSETHKGLLKVGDASLYTDSPIDSLSPNSKELNQAALKRIRQYTNTAGLMPHLLHTELAVRTVKNDKGSYELKPFRDYDVHRVLENSGIPKKKMKNSTSREWFETDFQTIQKAIDAVKKDQPNFTNTGAENFVPIIFRPEQEDAIFKTIKQFKTNNRMLWNAKMRFGKTLSALDVVKKSGYSKTIIITHRPVVDKGWYEDFGKIFHGADNYLYGSKNTGTDIDYLLSSGKKFVYFASIQDLRGSATVGGKFDKNDTVFAQNWDLVIVDEAHEGTTTALGDEVIKKIVKENSGYNTKFLALSGTPFNILKDYDDNIYTWDYVMEQRSKKGWDAEHFGDSNPYDELPELWIYTYDLGQIISEARYVELEDKAFNFHEFFRTWTGSLHHDGAGIPAGKSVGDFYHEKDVWSFLNLITTENETSCYPYSNEEYRKLFRHTLWMVPGVREAKALSKLLKKHPVFGSGAFDIVNVAGDGDEEEKSEDALKKVQNAIAAAGDDGYTITLSCGKLTTGVTVPEWTAVFMLAGSFSTSASSYLQTIFRVQSPCKKDGQVKQNCFVFDFAPDRTLKMLAEAAALSTKAGKATESDKVIMGEFLNYCPVISVSGTEMRQYDTNKLLQQLKRAYAERAVQNGFDDVNLYNDELLKLDKLDLEKFKDLKGIMGVSKAAPNTNEIDINHQGFTDEQYEEIERIKKKSREDRSPEEEARLKELQEKRKQKSDAISILRGISIRIPLLIYGADINITEDITINQLTAIVDDKSWDEFMPAGVTKATFKSFIKYYDPEVFIAAGRKIRAEAYNADSFPPLERVKKITALFSCFKNPDKETVLTPWRVVNMHMSDCIGGYDFYNETHTELLNEPRFVDRGKVTADTFSNTKAQILEINSKTGLYPLYVTYSIYRTKCSAHSAEQLDEELQQKLWDETVRENVFVICKTPMAKFITRRTLVGYRDAKVNAHYFDDLINMLKNKPENFTKRVLKCTYWNKDCGGNMKFDAVVGNPPYQVMDGGGKGYSAKPVYQLFVEQAKNLNPDYLSMITPSRWFAGGKGLDEFRAVMLQDMHLRKIVDYTDNEVLFKGVAIVGGVNYFLWDNTYDGDCEVVSVRGNKVTTLFRKLSEYDIFIRNNESVQLMKRVEECSDKKMGDYVYTRNVFRISSDFRGQDEPDAKHTIALFCSQKSNSMAVTYINEDQVGKQKDLLPKYKVIIGKVVPRGGEVGVDPSIGYRVISTVQLLYPNSAFTDSYLLLSAFDSKLEAENFAKYMTLKFPRFLLHETYSSMNISKSNFRFVPYLDYKHTWTDAQLYERYHCTEDEINMIEGMIRPLEYVVHE</sequence>
<dbReference type="OrthoDB" id="9813673at2"/>
<evidence type="ECO:0000259" key="2">
    <source>
        <dbReference type="PROSITE" id="PS51192"/>
    </source>
</evidence>
<dbReference type="GO" id="GO:0009007">
    <property type="term" value="F:site-specific DNA-methyltransferase (adenine-specific) activity"/>
    <property type="evidence" value="ECO:0007669"/>
    <property type="project" value="UniProtKB-EC"/>
</dbReference>
<organism evidence="3 4">
    <name type="scientific">Caproicibacter fermentans</name>
    <dbReference type="NCBI Taxonomy" id="2576756"/>
    <lineage>
        <taxon>Bacteria</taxon>
        <taxon>Bacillati</taxon>
        <taxon>Bacillota</taxon>
        <taxon>Clostridia</taxon>
        <taxon>Eubacteriales</taxon>
        <taxon>Acutalibacteraceae</taxon>
        <taxon>Caproicibacter</taxon>
    </lineage>
</organism>
<dbReference type="Proteomes" id="UP000469440">
    <property type="component" value="Unassembled WGS sequence"/>
</dbReference>
<dbReference type="Gene3D" id="3.40.50.300">
    <property type="entry name" value="P-loop containing nucleotide triphosphate hydrolases"/>
    <property type="match status" value="2"/>
</dbReference>
<accession>A0A6N8I0R2</accession>
<dbReference type="SMART" id="SM00487">
    <property type="entry name" value="DEXDc"/>
    <property type="match status" value="1"/>
</dbReference>
<dbReference type="Pfam" id="PF07669">
    <property type="entry name" value="Eco57I"/>
    <property type="match status" value="1"/>
</dbReference>
<dbReference type="SUPFAM" id="SSF53335">
    <property type="entry name" value="S-adenosyl-L-methionine-dependent methyltransferases"/>
    <property type="match status" value="1"/>
</dbReference>
<keyword evidence="4" id="KW-1185">Reference proteome</keyword>
<keyword evidence="1" id="KW-0175">Coiled coil</keyword>